<keyword evidence="15" id="KW-0472">Membrane</keyword>
<evidence type="ECO:0000313" key="20">
    <source>
        <dbReference type="Proteomes" id="UP000054785"/>
    </source>
</evidence>
<keyword evidence="14" id="KW-0443">Lipid metabolism</keyword>
<evidence type="ECO:0000256" key="12">
    <source>
        <dbReference type="ARBA" id="ARBA00022695"/>
    </source>
</evidence>
<keyword evidence="8" id="KW-1003">Cell membrane</keyword>
<dbReference type="OrthoDB" id="9799199at2"/>
<dbReference type="PATRIC" id="fig|45065.4.peg.1589"/>
<keyword evidence="13" id="KW-1133">Transmembrane helix</keyword>
<evidence type="ECO:0000256" key="3">
    <source>
        <dbReference type="ARBA" id="ARBA00005119"/>
    </source>
</evidence>
<dbReference type="RefSeq" id="WP_028386288.1">
    <property type="nucleotide sequence ID" value="NZ_CAAAHN010000013.1"/>
</dbReference>
<dbReference type="GO" id="GO:0016024">
    <property type="term" value="P:CDP-diacylglycerol biosynthetic process"/>
    <property type="evidence" value="ECO:0007669"/>
    <property type="project" value="UniProtKB-UniPathway"/>
</dbReference>
<evidence type="ECO:0000256" key="13">
    <source>
        <dbReference type="ARBA" id="ARBA00022989"/>
    </source>
</evidence>
<evidence type="ECO:0000256" key="14">
    <source>
        <dbReference type="ARBA" id="ARBA00023098"/>
    </source>
</evidence>
<dbReference type="EMBL" id="LNYC01000056">
    <property type="protein sequence ID" value="KTC98778.1"/>
    <property type="molecule type" value="Genomic_DNA"/>
</dbReference>
<keyword evidence="16" id="KW-0594">Phospholipid biosynthesis</keyword>
<dbReference type="PROSITE" id="PS01315">
    <property type="entry name" value="CDS"/>
    <property type="match status" value="1"/>
</dbReference>
<evidence type="ECO:0000256" key="16">
    <source>
        <dbReference type="ARBA" id="ARBA00023209"/>
    </source>
</evidence>
<keyword evidence="10 18" id="KW-0808">Transferase</keyword>
<keyword evidence="11 18" id="KW-0812">Transmembrane</keyword>
<evidence type="ECO:0000256" key="5">
    <source>
        <dbReference type="ARBA" id="ARBA00010185"/>
    </source>
</evidence>
<evidence type="ECO:0000256" key="17">
    <source>
        <dbReference type="ARBA" id="ARBA00023264"/>
    </source>
</evidence>
<evidence type="ECO:0000256" key="15">
    <source>
        <dbReference type="ARBA" id="ARBA00023136"/>
    </source>
</evidence>
<gene>
    <name evidence="19" type="ORF">Lgee_1467</name>
</gene>
<dbReference type="AlphaFoldDB" id="A0A0W0TTT8"/>
<evidence type="ECO:0000256" key="8">
    <source>
        <dbReference type="ARBA" id="ARBA00022475"/>
    </source>
</evidence>
<dbReference type="STRING" id="45065.Lgee_1467"/>
<comment type="subcellular location">
    <subcellularLocation>
        <location evidence="2">Cell membrane</location>
        <topology evidence="2">Multi-pass membrane protein</topology>
    </subcellularLocation>
</comment>
<comment type="similarity">
    <text evidence="5 18">Belongs to the CDS family.</text>
</comment>
<evidence type="ECO:0000313" key="19">
    <source>
        <dbReference type="EMBL" id="KTC98778.1"/>
    </source>
</evidence>
<keyword evidence="17" id="KW-1208">Phospholipid metabolism</keyword>
<evidence type="ECO:0000256" key="18">
    <source>
        <dbReference type="RuleBase" id="RU003938"/>
    </source>
</evidence>
<organism evidence="19 20">
    <name type="scientific">Legionella geestiana</name>
    <dbReference type="NCBI Taxonomy" id="45065"/>
    <lineage>
        <taxon>Bacteria</taxon>
        <taxon>Pseudomonadati</taxon>
        <taxon>Pseudomonadota</taxon>
        <taxon>Gammaproteobacteria</taxon>
        <taxon>Legionellales</taxon>
        <taxon>Legionellaceae</taxon>
        <taxon>Legionella</taxon>
    </lineage>
</organism>
<evidence type="ECO:0000256" key="7">
    <source>
        <dbReference type="ARBA" id="ARBA00019373"/>
    </source>
</evidence>
<evidence type="ECO:0000256" key="4">
    <source>
        <dbReference type="ARBA" id="ARBA00005189"/>
    </source>
</evidence>
<dbReference type="GO" id="GO:0005886">
    <property type="term" value="C:plasma membrane"/>
    <property type="evidence" value="ECO:0007669"/>
    <property type="project" value="UniProtKB-SubCell"/>
</dbReference>
<comment type="caution">
    <text evidence="19">The sequence shown here is derived from an EMBL/GenBank/DDBJ whole genome shotgun (WGS) entry which is preliminary data.</text>
</comment>
<name>A0A0W0TTT8_9GAMM</name>
<keyword evidence="9" id="KW-0444">Lipid biosynthesis</keyword>
<keyword evidence="12 18" id="KW-0548">Nucleotidyltransferase</keyword>
<evidence type="ECO:0000256" key="1">
    <source>
        <dbReference type="ARBA" id="ARBA00001698"/>
    </source>
</evidence>
<dbReference type="GO" id="GO:0004605">
    <property type="term" value="F:phosphatidate cytidylyltransferase activity"/>
    <property type="evidence" value="ECO:0007669"/>
    <property type="project" value="UniProtKB-EC"/>
</dbReference>
<dbReference type="PANTHER" id="PTHR46382">
    <property type="entry name" value="PHOSPHATIDATE CYTIDYLYLTRANSFERASE"/>
    <property type="match status" value="1"/>
</dbReference>
<dbReference type="EC" id="2.7.7.41" evidence="6 18"/>
<evidence type="ECO:0000256" key="11">
    <source>
        <dbReference type="ARBA" id="ARBA00022692"/>
    </source>
</evidence>
<evidence type="ECO:0000256" key="10">
    <source>
        <dbReference type="ARBA" id="ARBA00022679"/>
    </source>
</evidence>
<evidence type="ECO:0000256" key="9">
    <source>
        <dbReference type="ARBA" id="ARBA00022516"/>
    </source>
</evidence>
<evidence type="ECO:0000256" key="2">
    <source>
        <dbReference type="ARBA" id="ARBA00004651"/>
    </source>
</evidence>
<dbReference type="Pfam" id="PF01148">
    <property type="entry name" value="CTP_transf_1"/>
    <property type="match status" value="1"/>
</dbReference>
<protein>
    <recommendedName>
        <fullName evidence="7 18">Phosphatidate cytidylyltransferase</fullName>
        <ecNumber evidence="6 18">2.7.7.41</ecNumber>
    </recommendedName>
</protein>
<sequence length="268" mass="28916">MFRQRLLTTLILVPLVLALIFLADSRLLDMMVLALVLTAGVEWQGLVPLKGRSSRTGLLVVLTLLSVAAAHVALCTPLTGVLAAGFWLIALMLMLTYPASETLWGHRALIYLAACLLLPLFAGTLHALCVMPRGRELLVYVLLLVWAADIGAYLAGKAWGRHKLLVRVSPGKTVEGLCGGLALSMLVAFGGALYFAPPETLLWYGVAFTVALVSVIGDLFFSMLKRRCGLKDTGRFFPGHGGMLDRIDSLIAALPLFYLACCHLLKVA</sequence>
<proteinExistence type="inferred from homology"/>
<dbReference type="Proteomes" id="UP000054785">
    <property type="component" value="Unassembled WGS sequence"/>
</dbReference>
<dbReference type="PANTHER" id="PTHR46382:SF1">
    <property type="entry name" value="PHOSPHATIDATE CYTIDYLYLTRANSFERASE"/>
    <property type="match status" value="1"/>
</dbReference>
<dbReference type="InterPro" id="IPR000374">
    <property type="entry name" value="PC_trans"/>
</dbReference>
<comment type="catalytic activity">
    <reaction evidence="1 18">
        <text>a 1,2-diacyl-sn-glycero-3-phosphate + CTP + H(+) = a CDP-1,2-diacyl-sn-glycerol + diphosphate</text>
        <dbReference type="Rhea" id="RHEA:16229"/>
        <dbReference type="ChEBI" id="CHEBI:15378"/>
        <dbReference type="ChEBI" id="CHEBI:33019"/>
        <dbReference type="ChEBI" id="CHEBI:37563"/>
        <dbReference type="ChEBI" id="CHEBI:58332"/>
        <dbReference type="ChEBI" id="CHEBI:58608"/>
        <dbReference type="EC" id="2.7.7.41"/>
    </reaction>
</comment>
<accession>A0A0W0TTT8</accession>
<reference evidence="19 20" key="1">
    <citation type="submission" date="2015-11" db="EMBL/GenBank/DDBJ databases">
        <title>Genomic analysis of 38 Legionella species identifies large and diverse effector repertoires.</title>
        <authorList>
            <person name="Burstein D."/>
            <person name="Amaro F."/>
            <person name="Zusman T."/>
            <person name="Lifshitz Z."/>
            <person name="Cohen O."/>
            <person name="Gilbert J.A."/>
            <person name="Pupko T."/>
            <person name="Shuman H.A."/>
            <person name="Segal G."/>
        </authorList>
    </citation>
    <scope>NUCLEOTIDE SEQUENCE [LARGE SCALE GENOMIC DNA]</scope>
    <source>
        <strain evidence="19 20">ATCC 49504</strain>
    </source>
</reference>
<comment type="pathway">
    <text evidence="4">Lipid metabolism.</text>
</comment>
<keyword evidence="20" id="KW-1185">Reference proteome</keyword>
<comment type="pathway">
    <text evidence="3 18">Phospholipid metabolism; CDP-diacylglycerol biosynthesis; CDP-diacylglycerol from sn-glycerol 3-phosphate: step 3/3.</text>
</comment>
<dbReference type="UniPathway" id="UPA00557">
    <property type="reaction ID" value="UER00614"/>
</dbReference>
<evidence type="ECO:0000256" key="6">
    <source>
        <dbReference type="ARBA" id="ARBA00012487"/>
    </source>
</evidence>